<dbReference type="SMART" id="SM00321">
    <property type="entry name" value="WSC"/>
    <property type="match status" value="1"/>
</dbReference>
<evidence type="ECO:0000313" key="6">
    <source>
        <dbReference type="Proteomes" id="UP000756921"/>
    </source>
</evidence>
<keyword evidence="2 5" id="KW-0812">Transmembrane</keyword>
<feature type="region of interest" description="Disordered" evidence="1">
    <location>
        <begin position="147"/>
        <end position="190"/>
    </location>
</feature>
<comment type="caution">
    <text evidence="5">The sequence shown here is derived from an EMBL/GenBank/DDBJ whole genome shotgun (WGS) entry which is preliminary data.</text>
</comment>
<feature type="transmembrane region" description="Helical" evidence="2">
    <location>
        <begin position="194"/>
        <end position="216"/>
    </location>
</feature>
<accession>A0A9P6G9S8</accession>
<dbReference type="AlphaFoldDB" id="A0A9P6G9S8"/>
<evidence type="ECO:0000259" key="4">
    <source>
        <dbReference type="PROSITE" id="PS51212"/>
    </source>
</evidence>
<dbReference type="EMBL" id="WJXW01000012">
    <property type="protein sequence ID" value="KAF9731236.1"/>
    <property type="molecule type" value="Genomic_DNA"/>
</dbReference>
<keyword evidence="6" id="KW-1185">Reference proteome</keyword>
<feature type="signal peptide" evidence="3">
    <location>
        <begin position="1"/>
        <end position="20"/>
    </location>
</feature>
<sequence length="285" mass="29560">MLSIRLAALAAAALFSMASADDSSSSSKIVSIPTPTATVAVSAMSTLGCFSTGVPLEDHGKGRFVSAGSCQQICVQLDKNVLGLSDGERCWCGDQFPPKDTKIDDKKCTSMCSGDDTTVCGGAGLLWVMSTGNTRNAIEYADPIIESSSSSSSSASATSASKTASPISTSAPESAVASSATAEPEKKGPNTAGIAAGVVVGVVVLAAVIGGVFFYLRRQKRQAVEEEYRRQAAVNSFVSGGKLHTSNSSMTDSRLDPEFMARRQSNGSIADNEDYSRRILKVTNA</sequence>
<protein>
    <submittedName>
        <fullName evidence="5">Transmembrane alpha-helix domain-containing protein</fullName>
    </submittedName>
</protein>
<keyword evidence="3" id="KW-0732">Signal</keyword>
<feature type="compositionally biased region" description="Low complexity" evidence="1">
    <location>
        <begin position="147"/>
        <end position="171"/>
    </location>
</feature>
<organism evidence="5 6">
    <name type="scientific">Paraphaeosphaeria minitans</name>
    <dbReference type="NCBI Taxonomy" id="565426"/>
    <lineage>
        <taxon>Eukaryota</taxon>
        <taxon>Fungi</taxon>
        <taxon>Dikarya</taxon>
        <taxon>Ascomycota</taxon>
        <taxon>Pezizomycotina</taxon>
        <taxon>Dothideomycetes</taxon>
        <taxon>Pleosporomycetidae</taxon>
        <taxon>Pleosporales</taxon>
        <taxon>Massarineae</taxon>
        <taxon>Didymosphaeriaceae</taxon>
        <taxon>Paraphaeosphaeria</taxon>
    </lineage>
</organism>
<name>A0A9P6G9S8_9PLEO</name>
<keyword evidence="2" id="KW-0472">Membrane</keyword>
<proteinExistence type="predicted"/>
<dbReference type="InterPro" id="IPR002889">
    <property type="entry name" value="WSC_carb-bd"/>
</dbReference>
<dbReference type="Pfam" id="PF01822">
    <property type="entry name" value="WSC"/>
    <property type="match status" value="1"/>
</dbReference>
<dbReference type="PROSITE" id="PS51212">
    <property type="entry name" value="WSC"/>
    <property type="match status" value="1"/>
</dbReference>
<dbReference type="Proteomes" id="UP000756921">
    <property type="component" value="Unassembled WGS sequence"/>
</dbReference>
<feature type="chain" id="PRO_5040481433" evidence="3">
    <location>
        <begin position="21"/>
        <end position="285"/>
    </location>
</feature>
<evidence type="ECO:0000256" key="3">
    <source>
        <dbReference type="SAM" id="SignalP"/>
    </source>
</evidence>
<evidence type="ECO:0000256" key="1">
    <source>
        <dbReference type="SAM" id="MobiDB-lite"/>
    </source>
</evidence>
<feature type="domain" description="WSC" evidence="4">
    <location>
        <begin position="43"/>
        <end position="132"/>
    </location>
</feature>
<keyword evidence="2" id="KW-1133">Transmembrane helix</keyword>
<evidence type="ECO:0000256" key="2">
    <source>
        <dbReference type="SAM" id="Phobius"/>
    </source>
</evidence>
<reference evidence="5" key="1">
    <citation type="journal article" date="2020" name="Mol. Plant Microbe Interact.">
        <title>Genome Sequence of the Biocontrol Agent Coniothyrium minitans strain Conio (IMI 134523).</title>
        <authorList>
            <person name="Patel D."/>
            <person name="Shittu T.A."/>
            <person name="Baroncelli R."/>
            <person name="Muthumeenakshi S."/>
            <person name="Osborne T.H."/>
            <person name="Janganan T.K."/>
            <person name="Sreenivasaprasad S."/>
        </authorList>
    </citation>
    <scope>NUCLEOTIDE SEQUENCE</scope>
    <source>
        <strain evidence="5">Conio</strain>
    </source>
</reference>
<evidence type="ECO:0000313" key="5">
    <source>
        <dbReference type="EMBL" id="KAF9731236.1"/>
    </source>
</evidence>
<dbReference type="OrthoDB" id="2019572at2759"/>
<gene>
    <name evidence="5" type="ORF">PMIN01_10253</name>
</gene>